<evidence type="ECO:0000313" key="2">
    <source>
        <dbReference type="EMBL" id="EGN92877.1"/>
    </source>
</evidence>
<dbReference type="AlphaFoldDB" id="F8QFP3"/>
<feature type="region of interest" description="Disordered" evidence="1">
    <location>
        <begin position="33"/>
        <end position="76"/>
    </location>
</feature>
<keyword evidence="3" id="KW-1185">Reference proteome</keyword>
<dbReference type="Proteomes" id="UP000008063">
    <property type="component" value="Unassembled WGS sequence"/>
</dbReference>
<evidence type="ECO:0000313" key="3">
    <source>
        <dbReference type="Proteomes" id="UP000008063"/>
    </source>
</evidence>
<dbReference type="EMBL" id="GL945497">
    <property type="protein sequence ID" value="EGN92877.1"/>
    <property type="molecule type" value="Genomic_DNA"/>
</dbReference>
<proteinExistence type="predicted"/>
<gene>
    <name evidence="2" type="ORF">SERLA73DRAFT_190475</name>
</gene>
<dbReference type="InParanoid" id="F8QFP3"/>
<sequence length="76" mass="8880">MPRVNRSVYNTISTDTKNFHEFEGFIVNEGAQRRGGWGRRDDRRHRRRGRHLCTVEGASRASQVPNDEKLAPMNRK</sequence>
<accession>F8QFP3</accession>
<organism evidence="3">
    <name type="scientific">Serpula lacrymans var. lacrymans (strain S7.3)</name>
    <name type="common">Dry rot fungus</name>
    <dbReference type="NCBI Taxonomy" id="936435"/>
    <lineage>
        <taxon>Eukaryota</taxon>
        <taxon>Fungi</taxon>
        <taxon>Dikarya</taxon>
        <taxon>Basidiomycota</taxon>
        <taxon>Agaricomycotina</taxon>
        <taxon>Agaricomycetes</taxon>
        <taxon>Agaricomycetidae</taxon>
        <taxon>Boletales</taxon>
        <taxon>Coniophorineae</taxon>
        <taxon>Serpulaceae</taxon>
        <taxon>Serpula</taxon>
    </lineage>
</organism>
<dbReference type="HOGENOM" id="CLU_2655987_0_0_1"/>
<name>F8QFP3_SERL3</name>
<evidence type="ECO:0000256" key="1">
    <source>
        <dbReference type="SAM" id="MobiDB-lite"/>
    </source>
</evidence>
<protein>
    <submittedName>
        <fullName evidence="2">Uncharacterized protein</fullName>
    </submittedName>
</protein>
<reference evidence="3" key="1">
    <citation type="journal article" date="2011" name="Science">
        <title>The plant cell wall-decomposing machinery underlies the functional diversity of forest fungi.</title>
        <authorList>
            <person name="Eastwood D.C."/>
            <person name="Floudas D."/>
            <person name="Binder M."/>
            <person name="Majcherczyk A."/>
            <person name="Schneider P."/>
            <person name="Aerts A."/>
            <person name="Asiegbu F.O."/>
            <person name="Baker S.E."/>
            <person name="Barry K."/>
            <person name="Bendiksby M."/>
            <person name="Blumentritt M."/>
            <person name="Coutinho P.M."/>
            <person name="Cullen D."/>
            <person name="de Vries R.P."/>
            <person name="Gathman A."/>
            <person name="Goodell B."/>
            <person name="Henrissat B."/>
            <person name="Ihrmark K."/>
            <person name="Kauserud H."/>
            <person name="Kohler A."/>
            <person name="LaButti K."/>
            <person name="Lapidus A."/>
            <person name="Lavin J.L."/>
            <person name="Lee Y.-H."/>
            <person name="Lindquist E."/>
            <person name="Lilly W."/>
            <person name="Lucas S."/>
            <person name="Morin E."/>
            <person name="Murat C."/>
            <person name="Oguiza J.A."/>
            <person name="Park J."/>
            <person name="Pisabarro A.G."/>
            <person name="Riley R."/>
            <person name="Rosling A."/>
            <person name="Salamov A."/>
            <person name="Schmidt O."/>
            <person name="Schmutz J."/>
            <person name="Skrede I."/>
            <person name="Stenlid J."/>
            <person name="Wiebenga A."/>
            <person name="Xie X."/>
            <person name="Kuees U."/>
            <person name="Hibbett D.S."/>
            <person name="Hoffmeister D."/>
            <person name="Hoegberg N."/>
            <person name="Martin F."/>
            <person name="Grigoriev I.V."/>
            <person name="Watkinson S.C."/>
        </authorList>
    </citation>
    <scope>NUCLEOTIDE SEQUENCE [LARGE SCALE GENOMIC DNA]</scope>
    <source>
        <strain evidence="3">strain S7.3</strain>
    </source>
</reference>
<feature type="compositionally biased region" description="Basic residues" evidence="1">
    <location>
        <begin position="42"/>
        <end position="51"/>
    </location>
</feature>